<dbReference type="Gene3D" id="1.25.40.20">
    <property type="entry name" value="Ankyrin repeat-containing domain"/>
    <property type="match status" value="1"/>
</dbReference>
<evidence type="ECO:0000313" key="2">
    <source>
        <dbReference type="Proteomes" id="UP000298234"/>
    </source>
</evidence>
<protein>
    <recommendedName>
        <fullName evidence="3">Ankyrin repeat domain-containing protein</fullName>
    </recommendedName>
</protein>
<dbReference type="EMBL" id="SNSQ01000016">
    <property type="protein sequence ID" value="TEU47593.1"/>
    <property type="molecule type" value="Genomic_DNA"/>
</dbReference>
<dbReference type="InterPro" id="IPR002110">
    <property type="entry name" value="Ankyrin_rpt"/>
</dbReference>
<proteinExistence type="predicted"/>
<sequence length="286" mass="32106">MKETLSATKLATMCNASTGDVQKALVYLGYMENRRGLHFFTQLGRRVGGEYRKNHPGASESDGFMAWPVDLVPVLSRVISGIGFAEADPVTSLFADEPNRAVPLPLMKWATEEWVSTFFVRSGLGPSAMLEMDPNRPISELGSRMLHLAAMSPARPSTAVTTHVMRYLLVERGADPNVRDNCGRTPLTLFVTQAGRLWSSNDDYGYDVLSLLFDYGADANVLFTPDFIHIAECENWSLAHHLTDDYHGRGWPMPRRMRELLESRIDWTLRDSAGRTTQRRQLQLAI</sequence>
<dbReference type="SUPFAM" id="SSF48403">
    <property type="entry name" value="Ankyrin repeat"/>
    <property type="match status" value="1"/>
</dbReference>
<dbReference type="RefSeq" id="WP_134256147.1">
    <property type="nucleotide sequence ID" value="NZ_SNSG01000013.1"/>
</dbReference>
<reference evidence="1 2" key="1">
    <citation type="submission" date="2019-03" db="EMBL/GenBank/DDBJ databases">
        <title>Burkholderia cepacia outbreak.</title>
        <authorList>
            <person name="Farzana R."/>
            <person name="Walsh T.R."/>
        </authorList>
    </citation>
    <scope>NUCLEOTIDE SEQUENCE [LARGE SCALE GENOMIC DNA]</scope>
    <source>
        <strain evidence="2">d13</strain>
    </source>
</reference>
<comment type="caution">
    <text evidence="1">The sequence shown here is derived from an EMBL/GenBank/DDBJ whole genome shotgun (WGS) entry which is preliminary data.</text>
</comment>
<evidence type="ECO:0008006" key="3">
    <source>
        <dbReference type="Google" id="ProtNLM"/>
    </source>
</evidence>
<name>A0AAX2RQT1_BURCE</name>
<accession>A0AAX2RQT1</accession>
<dbReference type="Proteomes" id="UP000298234">
    <property type="component" value="Unassembled WGS sequence"/>
</dbReference>
<gene>
    <name evidence="1" type="ORF">E3D37_16445</name>
</gene>
<dbReference type="Pfam" id="PF00023">
    <property type="entry name" value="Ank"/>
    <property type="match status" value="1"/>
</dbReference>
<dbReference type="AlphaFoldDB" id="A0AAX2RQT1"/>
<evidence type="ECO:0000313" key="1">
    <source>
        <dbReference type="EMBL" id="TEU47593.1"/>
    </source>
</evidence>
<dbReference type="InterPro" id="IPR036770">
    <property type="entry name" value="Ankyrin_rpt-contain_sf"/>
</dbReference>
<organism evidence="1 2">
    <name type="scientific">Burkholderia cepacia</name>
    <name type="common">Pseudomonas cepacia</name>
    <dbReference type="NCBI Taxonomy" id="292"/>
    <lineage>
        <taxon>Bacteria</taxon>
        <taxon>Pseudomonadati</taxon>
        <taxon>Pseudomonadota</taxon>
        <taxon>Betaproteobacteria</taxon>
        <taxon>Burkholderiales</taxon>
        <taxon>Burkholderiaceae</taxon>
        <taxon>Burkholderia</taxon>
        <taxon>Burkholderia cepacia complex</taxon>
    </lineage>
</organism>